<dbReference type="RefSeq" id="WP_108983983.1">
    <property type="nucleotide sequence ID" value="NZ_BFBR01000002.1"/>
</dbReference>
<keyword evidence="1 11" id="KW-0698">rRNA processing</keyword>
<evidence type="ECO:0000256" key="13">
    <source>
        <dbReference type="SAM" id="MobiDB-lite"/>
    </source>
</evidence>
<evidence type="ECO:0000256" key="2">
    <source>
        <dbReference type="ARBA" id="ARBA00022603"/>
    </source>
</evidence>
<dbReference type="InterPro" id="IPR050082">
    <property type="entry name" value="RNA_methyltr_RlmE"/>
</dbReference>
<dbReference type="PANTHER" id="PTHR10920:SF18">
    <property type="entry name" value="RRNA METHYLTRANSFERASE 2, MITOCHONDRIAL"/>
    <property type="match status" value="1"/>
</dbReference>
<dbReference type="PIRSF" id="PIRSF005461">
    <property type="entry name" value="23S_rRNA_mtase"/>
    <property type="match status" value="1"/>
</dbReference>
<comment type="similarity">
    <text evidence="11">Belongs to the class I-like SAM-binding methyltransferase superfamily. RNA methyltransferase RlmE family.</text>
</comment>
<dbReference type="SUPFAM" id="SSF53335">
    <property type="entry name" value="S-adenosyl-L-methionine-dependent methyltransferases"/>
    <property type="match status" value="1"/>
</dbReference>
<evidence type="ECO:0000256" key="6">
    <source>
        <dbReference type="ARBA" id="ARBA00038861"/>
    </source>
</evidence>
<keyword evidence="2 11" id="KW-0489">Methyltransferase</keyword>
<dbReference type="GO" id="GO:0008650">
    <property type="term" value="F:rRNA (uridine-2'-O-)-methyltransferase activity"/>
    <property type="evidence" value="ECO:0007669"/>
    <property type="project" value="UniProtKB-UniRule"/>
</dbReference>
<comment type="subcellular location">
    <subcellularLocation>
        <location evidence="11">Cytoplasm</location>
    </subcellularLocation>
</comment>
<name>A0A2P2E7Q1_9PROT</name>
<dbReference type="GO" id="GO:0005737">
    <property type="term" value="C:cytoplasm"/>
    <property type="evidence" value="ECO:0007669"/>
    <property type="project" value="UniProtKB-SubCell"/>
</dbReference>
<proteinExistence type="inferred from homology"/>
<evidence type="ECO:0000256" key="8">
    <source>
        <dbReference type="ARBA" id="ARBA00041995"/>
    </source>
</evidence>
<feature type="binding site" evidence="11">
    <location>
        <position position="107"/>
    </location>
    <ligand>
        <name>S-adenosyl-L-methionine</name>
        <dbReference type="ChEBI" id="CHEBI:59789"/>
    </ligand>
</feature>
<evidence type="ECO:0000313" key="15">
    <source>
        <dbReference type="EMBL" id="GBF57095.1"/>
    </source>
</evidence>
<feature type="binding site" evidence="11">
    <location>
        <position position="105"/>
    </location>
    <ligand>
        <name>S-adenosyl-L-methionine</name>
        <dbReference type="ChEBI" id="CHEBI:59789"/>
    </ligand>
</feature>
<comment type="function">
    <text evidence="5 11">Specifically methylates the uridine in position 2552 of 23S rRNA at the 2'-O position of the ribose in the fully assembled 50S ribosomal subunit.</text>
</comment>
<evidence type="ECO:0000313" key="16">
    <source>
        <dbReference type="Proteomes" id="UP000245086"/>
    </source>
</evidence>
<feature type="active site" description="Proton acceptor" evidence="11 12">
    <location>
        <position position="203"/>
    </location>
</feature>
<keyword evidence="4 11" id="KW-0949">S-adenosyl-L-methionine</keyword>
<keyword evidence="3 11" id="KW-0808">Transferase</keyword>
<evidence type="ECO:0000256" key="11">
    <source>
        <dbReference type="HAMAP-Rule" id="MF_01547"/>
    </source>
</evidence>
<dbReference type="PANTHER" id="PTHR10920">
    <property type="entry name" value="RIBOSOMAL RNA METHYLTRANSFERASE"/>
    <property type="match status" value="1"/>
</dbReference>
<sequence>MSCDKIRGRRGSKPPPPPPGERRRRVVFDVGQADARATPTRVKTSRKRTPQSARWLERHLNDPYVHQAKLDGWRARSAYKLIELDEKFGLIPRQGRVIDLGAAPGGWTQVVAQRGTTALVGIDLLAMDPIEGAILVQGDFLAEGMENELLALLGGPPDLVMSDMAANTVGHKQTDHLRTAALSEAAARFAMRVLAPGGAFVAKMFQGGTETDILAELKQKFRQVRHAKPPSSRAESVELFMVATGFKG</sequence>
<comment type="caution">
    <text evidence="15">The sequence shown here is derived from an EMBL/GenBank/DDBJ whole genome shotgun (WGS) entry which is preliminary data.</text>
</comment>
<evidence type="ECO:0000259" key="14">
    <source>
        <dbReference type="Pfam" id="PF01728"/>
    </source>
</evidence>
<feature type="domain" description="Ribosomal RNA methyltransferase FtsJ" evidence="14">
    <location>
        <begin position="73"/>
        <end position="246"/>
    </location>
</feature>
<evidence type="ECO:0000256" key="4">
    <source>
        <dbReference type="ARBA" id="ARBA00022691"/>
    </source>
</evidence>
<reference evidence="15 16" key="1">
    <citation type="journal article" date="2018" name="Genome Announc.">
        <title>Draft Genome Sequence of "Candidatus Phycosocius bacilliformis," an Alphaproteobacterial Ectosymbiont of the Hydrocarbon-Producing Green Alga Botryococcus braunii.</title>
        <authorList>
            <person name="Tanabe Y."/>
            <person name="Yamaguchi H."/>
            <person name="Watanabe M.M."/>
        </authorList>
    </citation>
    <scope>NUCLEOTIDE SEQUENCE [LARGE SCALE GENOMIC DNA]</scope>
    <source>
        <strain evidence="15 16">BOTRYCO-2</strain>
    </source>
</reference>
<dbReference type="Pfam" id="PF01728">
    <property type="entry name" value="FtsJ"/>
    <property type="match status" value="1"/>
</dbReference>
<evidence type="ECO:0000256" key="3">
    <source>
        <dbReference type="ARBA" id="ARBA00022679"/>
    </source>
</evidence>
<feature type="binding site" evidence="11">
    <location>
        <position position="123"/>
    </location>
    <ligand>
        <name>S-adenosyl-L-methionine</name>
        <dbReference type="ChEBI" id="CHEBI:59789"/>
    </ligand>
</feature>
<dbReference type="InterPro" id="IPR015507">
    <property type="entry name" value="rRNA-MeTfrase_E"/>
</dbReference>
<organism evidence="15 16">
    <name type="scientific">Candidatus Phycosocius bacilliformis</name>
    <dbReference type="NCBI Taxonomy" id="1445552"/>
    <lineage>
        <taxon>Bacteria</taxon>
        <taxon>Pseudomonadati</taxon>
        <taxon>Pseudomonadota</taxon>
        <taxon>Alphaproteobacteria</taxon>
        <taxon>Caulobacterales</taxon>
        <taxon>Caulobacterales incertae sedis</taxon>
        <taxon>Candidatus Phycosocius</taxon>
    </lineage>
</organism>
<evidence type="ECO:0000256" key="1">
    <source>
        <dbReference type="ARBA" id="ARBA00022552"/>
    </source>
</evidence>
<dbReference type="InterPro" id="IPR002877">
    <property type="entry name" value="RNA_MeTrfase_FtsJ_dom"/>
</dbReference>
<dbReference type="Proteomes" id="UP000245086">
    <property type="component" value="Unassembled WGS sequence"/>
</dbReference>
<comment type="catalytic activity">
    <reaction evidence="10 11">
        <text>uridine(2552) in 23S rRNA + S-adenosyl-L-methionine = 2'-O-methyluridine(2552) in 23S rRNA + S-adenosyl-L-homocysteine + H(+)</text>
        <dbReference type="Rhea" id="RHEA:42720"/>
        <dbReference type="Rhea" id="RHEA-COMP:10202"/>
        <dbReference type="Rhea" id="RHEA-COMP:10203"/>
        <dbReference type="ChEBI" id="CHEBI:15378"/>
        <dbReference type="ChEBI" id="CHEBI:57856"/>
        <dbReference type="ChEBI" id="CHEBI:59789"/>
        <dbReference type="ChEBI" id="CHEBI:65315"/>
        <dbReference type="ChEBI" id="CHEBI:74478"/>
        <dbReference type="EC" id="2.1.1.166"/>
    </reaction>
</comment>
<dbReference type="InterPro" id="IPR029063">
    <property type="entry name" value="SAM-dependent_MTases_sf"/>
</dbReference>
<dbReference type="EMBL" id="BFBR01000002">
    <property type="protein sequence ID" value="GBF57095.1"/>
    <property type="molecule type" value="Genomic_DNA"/>
</dbReference>
<protein>
    <recommendedName>
        <fullName evidence="7 11">Ribosomal RNA large subunit methyltransferase E</fullName>
        <ecNumber evidence="6 11">2.1.1.166</ecNumber>
    </recommendedName>
    <alternativeName>
        <fullName evidence="9 11">23S rRNA Um2552 methyltransferase</fullName>
    </alternativeName>
    <alternativeName>
        <fullName evidence="8 11">rRNA (uridine-2'-O-)-methyltransferase</fullName>
    </alternativeName>
</protein>
<gene>
    <name evidence="11 15" type="primary">rlmE</name>
    <name evidence="11" type="synonym">ftsJ</name>
    <name evidence="11" type="synonym">rrmJ</name>
    <name evidence="15" type="ORF">PbB2_00755</name>
</gene>
<evidence type="ECO:0000256" key="12">
    <source>
        <dbReference type="PIRSR" id="PIRSR005461-1"/>
    </source>
</evidence>
<dbReference type="AlphaFoldDB" id="A0A2P2E7Q1"/>
<dbReference type="EC" id="2.1.1.166" evidence="6 11"/>
<evidence type="ECO:0000256" key="9">
    <source>
        <dbReference type="ARBA" id="ARBA00042745"/>
    </source>
</evidence>
<keyword evidence="16" id="KW-1185">Reference proteome</keyword>
<evidence type="ECO:0000256" key="10">
    <source>
        <dbReference type="ARBA" id="ARBA00048970"/>
    </source>
</evidence>
<accession>A0A2P2E7Q1</accession>
<dbReference type="OrthoDB" id="9790080at2"/>
<evidence type="ECO:0000256" key="5">
    <source>
        <dbReference type="ARBA" id="ARBA00037569"/>
    </source>
</evidence>
<keyword evidence="11" id="KW-0963">Cytoplasm</keyword>
<feature type="binding site" evidence="11">
    <location>
        <position position="139"/>
    </location>
    <ligand>
        <name>S-adenosyl-L-methionine</name>
        <dbReference type="ChEBI" id="CHEBI:59789"/>
    </ligand>
</feature>
<evidence type="ECO:0000256" key="7">
    <source>
        <dbReference type="ARBA" id="ARBA00041129"/>
    </source>
</evidence>
<feature type="region of interest" description="Disordered" evidence="13">
    <location>
        <begin position="1"/>
        <end position="26"/>
    </location>
</feature>
<dbReference type="HAMAP" id="MF_01547">
    <property type="entry name" value="RNA_methyltr_E"/>
    <property type="match status" value="1"/>
</dbReference>
<feature type="binding site" evidence="11">
    <location>
        <position position="163"/>
    </location>
    <ligand>
        <name>S-adenosyl-L-methionine</name>
        <dbReference type="ChEBI" id="CHEBI:59789"/>
    </ligand>
</feature>
<dbReference type="Gene3D" id="3.40.50.150">
    <property type="entry name" value="Vaccinia Virus protein VP39"/>
    <property type="match status" value="1"/>
</dbReference>